<keyword evidence="2" id="KW-1185">Reference proteome</keyword>
<dbReference type="EMBL" id="MU277227">
    <property type="protein sequence ID" value="KAI0059301.1"/>
    <property type="molecule type" value="Genomic_DNA"/>
</dbReference>
<sequence length="175" mass="18062">MASIIAGAVHGPTMAPTPPPLAEKTTASGATPSVPLSAADVESTGSSGAADTEQTPKLKANIVSEITRLISASLTSTAKADTSSVERLVRWKGLGISPAAEEAVDIDATPLAAAPLPSASRRDIFSKLEKTNPRFTFTSGGVNAFFPLVHESWVVVVFQGQLWLGQGTLSMCGRS</sequence>
<proteinExistence type="predicted"/>
<name>A0ACB8SUA1_9AGAM</name>
<accession>A0ACB8SUA1</accession>
<gene>
    <name evidence="1" type="ORF">BV25DRAFT_1138913</name>
</gene>
<protein>
    <submittedName>
        <fullName evidence="1">Uncharacterized protein</fullName>
    </submittedName>
</protein>
<organism evidence="1 2">
    <name type="scientific">Artomyces pyxidatus</name>
    <dbReference type="NCBI Taxonomy" id="48021"/>
    <lineage>
        <taxon>Eukaryota</taxon>
        <taxon>Fungi</taxon>
        <taxon>Dikarya</taxon>
        <taxon>Basidiomycota</taxon>
        <taxon>Agaricomycotina</taxon>
        <taxon>Agaricomycetes</taxon>
        <taxon>Russulales</taxon>
        <taxon>Auriscalpiaceae</taxon>
        <taxon>Artomyces</taxon>
    </lineage>
</organism>
<evidence type="ECO:0000313" key="2">
    <source>
        <dbReference type="Proteomes" id="UP000814140"/>
    </source>
</evidence>
<reference evidence="1" key="2">
    <citation type="journal article" date="2022" name="New Phytol.">
        <title>Evolutionary transition to the ectomycorrhizal habit in the genomes of a hyperdiverse lineage of mushroom-forming fungi.</title>
        <authorList>
            <person name="Looney B."/>
            <person name="Miyauchi S."/>
            <person name="Morin E."/>
            <person name="Drula E."/>
            <person name="Courty P.E."/>
            <person name="Kohler A."/>
            <person name="Kuo A."/>
            <person name="LaButti K."/>
            <person name="Pangilinan J."/>
            <person name="Lipzen A."/>
            <person name="Riley R."/>
            <person name="Andreopoulos W."/>
            <person name="He G."/>
            <person name="Johnson J."/>
            <person name="Nolan M."/>
            <person name="Tritt A."/>
            <person name="Barry K.W."/>
            <person name="Grigoriev I.V."/>
            <person name="Nagy L.G."/>
            <person name="Hibbett D."/>
            <person name="Henrissat B."/>
            <person name="Matheny P.B."/>
            <person name="Labbe J."/>
            <person name="Martin F.M."/>
        </authorList>
    </citation>
    <scope>NUCLEOTIDE SEQUENCE</scope>
    <source>
        <strain evidence="1">HHB10654</strain>
    </source>
</reference>
<reference evidence="1" key="1">
    <citation type="submission" date="2021-03" db="EMBL/GenBank/DDBJ databases">
        <authorList>
            <consortium name="DOE Joint Genome Institute"/>
            <person name="Ahrendt S."/>
            <person name="Looney B.P."/>
            <person name="Miyauchi S."/>
            <person name="Morin E."/>
            <person name="Drula E."/>
            <person name="Courty P.E."/>
            <person name="Chicoki N."/>
            <person name="Fauchery L."/>
            <person name="Kohler A."/>
            <person name="Kuo A."/>
            <person name="Labutti K."/>
            <person name="Pangilinan J."/>
            <person name="Lipzen A."/>
            <person name="Riley R."/>
            <person name="Andreopoulos W."/>
            <person name="He G."/>
            <person name="Johnson J."/>
            <person name="Barry K.W."/>
            <person name="Grigoriev I.V."/>
            <person name="Nagy L."/>
            <person name="Hibbett D."/>
            <person name="Henrissat B."/>
            <person name="Matheny P.B."/>
            <person name="Labbe J."/>
            <person name="Martin F."/>
        </authorList>
    </citation>
    <scope>NUCLEOTIDE SEQUENCE</scope>
    <source>
        <strain evidence="1">HHB10654</strain>
    </source>
</reference>
<evidence type="ECO:0000313" key="1">
    <source>
        <dbReference type="EMBL" id="KAI0059301.1"/>
    </source>
</evidence>
<comment type="caution">
    <text evidence="1">The sequence shown here is derived from an EMBL/GenBank/DDBJ whole genome shotgun (WGS) entry which is preliminary data.</text>
</comment>
<dbReference type="Proteomes" id="UP000814140">
    <property type="component" value="Unassembled WGS sequence"/>
</dbReference>